<gene>
    <name evidence="1" type="ORF">QBC35DRAFT_280594</name>
</gene>
<comment type="caution">
    <text evidence="1">The sequence shown here is derived from an EMBL/GenBank/DDBJ whole genome shotgun (WGS) entry which is preliminary data.</text>
</comment>
<dbReference type="AlphaFoldDB" id="A0AAN6X5R7"/>
<dbReference type="Proteomes" id="UP001302126">
    <property type="component" value="Unassembled WGS sequence"/>
</dbReference>
<evidence type="ECO:0000313" key="2">
    <source>
        <dbReference type="Proteomes" id="UP001302126"/>
    </source>
</evidence>
<accession>A0AAN6X5R7</accession>
<reference evidence="1" key="2">
    <citation type="submission" date="2023-05" db="EMBL/GenBank/DDBJ databases">
        <authorList>
            <consortium name="Lawrence Berkeley National Laboratory"/>
            <person name="Steindorff A."/>
            <person name="Hensen N."/>
            <person name="Bonometti L."/>
            <person name="Westerberg I."/>
            <person name="Brannstrom I.O."/>
            <person name="Guillou S."/>
            <person name="Cros-Aarteil S."/>
            <person name="Calhoun S."/>
            <person name="Haridas S."/>
            <person name="Kuo A."/>
            <person name="Mondo S."/>
            <person name="Pangilinan J."/>
            <person name="Riley R."/>
            <person name="Labutti K."/>
            <person name="Andreopoulos B."/>
            <person name="Lipzen A."/>
            <person name="Chen C."/>
            <person name="Yanf M."/>
            <person name="Daum C."/>
            <person name="Ng V."/>
            <person name="Clum A."/>
            <person name="Ohm R."/>
            <person name="Martin F."/>
            <person name="Silar P."/>
            <person name="Natvig D."/>
            <person name="Lalanne C."/>
            <person name="Gautier V."/>
            <person name="Ament-Velasquez S.L."/>
            <person name="Kruys A."/>
            <person name="Hutchinson M.I."/>
            <person name="Powell A.J."/>
            <person name="Barry K."/>
            <person name="Miller A.N."/>
            <person name="Grigoriev I.V."/>
            <person name="Debuchy R."/>
            <person name="Gladieux P."/>
            <person name="Thoren M.H."/>
            <person name="Johannesson H."/>
        </authorList>
    </citation>
    <scope>NUCLEOTIDE SEQUENCE</scope>
    <source>
        <strain evidence="1">PSN309</strain>
    </source>
</reference>
<proteinExistence type="predicted"/>
<reference evidence="1" key="1">
    <citation type="journal article" date="2023" name="Mol. Phylogenet. Evol.">
        <title>Genome-scale phylogeny and comparative genomics of the fungal order Sordariales.</title>
        <authorList>
            <person name="Hensen N."/>
            <person name="Bonometti L."/>
            <person name="Westerberg I."/>
            <person name="Brannstrom I.O."/>
            <person name="Guillou S."/>
            <person name="Cros-Aarteil S."/>
            <person name="Calhoun S."/>
            <person name="Haridas S."/>
            <person name="Kuo A."/>
            <person name="Mondo S."/>
            <person name="Pangilinan J."/>
            <person name="Riley R."/>
            <person name="LaButti K."/>
            <person name="Andreopoulos B."/>
            <person name="Lipzen A."/>
            <person name="Chen C."/>
            <person name="Yan M."/>
            <person name="Daum C."/>
            <person name="Ng V."/>
            <person name="Clum A."/>
            <person name="Steindorff A."/>
            <person name="Ohm R.A."/>
            <person name="Martin F."/>
            <person name="Silar P."/>
            <person name="Natvig D.O."/>
            <person name="Lalanne C."/>
            <person name="Gautier V."/>
            <person name="Ament-Velasquez S.L."/>
            <person name="Kruys A."/>
            <person name="Hutchinson M.I."/>
            <person name="Powell A.J."/>
            <person name="Barry K."/>
            <person name="Miller A.N."/>
            <person name="Grigoriev I.V."/>
            <person name="Debuchy R."/>
            <person name="Gladieux P."/>
            <person name="Hiltunen Thoren M."/>
            <person name="Johannesson H."/>
        </authorList>
    </citation>
    <scope>NUCLEOTIDE SEQUENCE</scope>
    <source>
        <strain evidence="1">PSN309</strain>
    </source>
</reference>
<sequence>MEDHTATSSRTHINPRLFLERSSLFSYNYTHDKLQLQFMTNGLGRFHKSLLIIAGRLTDFPDRYQRSPAVDLIGTYIQCFQYRDSAVCQCIVIVYRTVHSTGRRLVKTHTSPTLCILPKSRDPSMMPIALVLERPISRPGAWPSLPVQSEHSHPSQDSESGLINTDEQLAQIPMMGKSGILQNPISMRCQRLFVYYTCSPLESLLTLFQNGGAFLSNIYTYSLTWRLHPT</sequence>
<keyword evidence="2" id="KW-1185">Reference proteome</keyword>
<protein>
    <submittedName>
        <fullName evidence="1">Uncharacterized protein</fullName>
    </submittedName>
</protein>
<dbReference type="EMBL" id="MU864357">
    <property type="protein sequence ID" value="KAK4191892.1"/>
    <property type="molecule type" value="Genomic_DNA"/>
</dbReference>
<evidence type="ECO:0000313" key="1">
    <source>
        <dbReference type="EMBL" id="KAK4191892.1"/>
    </source>
</evidence>
<name>A0AAN6X5R7_9PEZI</name>
<organism evidence="1 2">
    <name type="scientific">Podospora australis</name>
    <dbReference type="NCBI Taxonomy" id="1536484"/>
    <lineage>
        <taxon>Eukaryota</taxon>
        <taxon>Fungi</taxon>
        <taxon>Dikarya</taxon>
        <taxon>Ascomycota</taxon>
        <taxon>Pezizomycotina</taxon>
        <taxon>Sordariomycetes</taxon>
        <taxon>Sordariomycetidae</taxon>
        <taxon>Sordariales</taxon>
        <taxon>Podosporaceae</taxon>
        <taxon>Podospora</taxon>
    </lineage>
</organism>